<dbReference type="RefSeq" id="WP_013278170.1">
    <property type="nucleotide sequence ID" value="NC_014378.1"/>
</dbReference>
<gene>
    <name evidence="2" type="ordered locus">Acear_1204</name>
</gene>
<name>D9QQD3_ACEAZ</name>
<sequence length="269" mass="31346">MKKAVISCKVLYEEIFELINGDFDVEFLPQGLHNLPNCEDMRDEIQEVIDELEAKKDYDYIILGYGLCSGGVEGLKAKEASLVIPKVHDCIPMFLGGREIKDELEKGGTYYLSRGWIDCGGDTYKRYLFLANKEEELQKWIDKFRDYQSGDSQKIVDWYQKDRYQKLAELGYPEDKARFVSFEALKNYDSITLIDNDNLDSIHYRYTEAMYNFIDDLLKEERGEGLDYQVVKGDTKILKDLLYFDELDEKNQTNLAIIPPNEGLQLEIR</sequence>
<dbReference type="AlphaFoldDB" id="D9QQD3"/>
<organism evidence="2 3">
    <name type="scientific">Acetohalobium arabaticum (strain ATCC 49924 / DSM 5501 / Z-7288)</name>
    <dbReference type="NCBI Taxonomy" id="574087"/>
    <lineage>
        <taxon>Bacteria</taxon>
        <taxon>Bacillati</taxon>
        <taxon>Bacillota</taxon>
        <taxon>Clostridia</taxon>
        <taxon>Halanaerobiales</taxon>
        <taxon>Halobacteroidaceae</taxon>
        <taxon>Acetohalobium</taxon>
    </lineage>
</organism>
<dbReference type="STRING" id="574087.Acear_1204"/>
<keyword evidence="3" id="KW-1185">Reference proteome</keyword>
<dbReference type="EMBL" id="CP002105">
    <property type="protein sequence ID" value="ADL12724.1"/>
    <property type="molecule type" value="Genomic_DNA"/>
</dbReference>
<evidence type="ECO:0000259" key="1">
    <source>
        <dbReference type="Pfam" id="PF07796"/>
    </source>
</evidence>
<reference evidence="2 3" key="1">
    <citation type="journal article" date="2010" name="Stand. Genomic Sci.">
        <title>Complete genome sequence of Acetohalobium arabaticum type strain (Z-7288).</title>
        <authorList>
            <person name="Sikorski J."/>
            <person name="Lapidus A."/>
            <person name="Chertkov O."/>
            <person name="Lucas S."/>
            <person name="Copeland A."/>
            <person name="Glavina Del Rio T."/>
            <person name="Nolan M."/>
            <person name="Tice H."/>
            <person name="Cheng J.F."/>
            <person name="Han C."/>
            <person name="Brambilla E."/>
            <person name="Pitluck S."/>
            <person name="Liolios K."/>
            <person name="Ivanova N."/>
            <person name="Mavromatis K."/>
            <person name="Mikhailova N."/>
            <person name="Pati A."/>
            <person name="Bruce D."/>
            <person name="Detter C."/>
            <person name="Tapia R."/>
            <person name="Goodwin L."/>
            <person name="Chen A."/>
            <person name="Palaniappan K."/>
            <person name="Land M."/>
            <person name="Hauser L."/>
            <person name="Chang Y.J."/>
            <person name="Jeffries C.D."/>
            <person name="Rohde M."/>
            <person name="Goker M."/>
            <person name="Spring S."/>
            <person name="Woyke T."/>
            <person name="Bristow J."/>
            <person name="Eisen J.A."/>
            <person name="Markowitz V."/>
            <person name="Hugenholtz P."/>
            <person name="Kyrpides N.C."/>
            <person name="Klenk H.P."/>
        </authorList>
    </citation>
    <scope>NUCLEOTIDE SEQUENCE [LARGE SCALE GENOMIC DNA]</scope>
    <source>
        <strain evidence="3">ATCC 49924 / DSM 5501 / Z-7288</strain>
    </source>
</reference>
<dbReference type="OrthoDB" id="9787351at2"/>
<dbReference type="eggNOG" id="COG0145">
    <property type="taxonomic scope" value="Bacteria"/>
</dbReference>
<dbReference type="HOGENOM" id="CLU_098957_0_0_9"/>
<evidence type="ECO:0000313" key="3">
    <source>
        <dbReference type="Proteomes" id="UP000001661"/>
    </source>
</evidence>
<evidence type="ECO:0000313" key="2">
    <source>
        <dbReference type="EMBL" id="ADL12724.1"/>
    </source>
</evidence>
<protein>
    <recommendedName>
        <fullName evidence="1">DUF1638 domain-containing protein</fullName>
    </recommendedName>
</protein>
<dbReference type="KEGG" id="aar:Acear_1204"/>
<feature type="domain" description="DUF1638" evidence="1">
    <location>
        <begin position="27"/>
        <end position="241"/>
    </location>
</feature>
<dbReference type="Proteomes" id="UP000001661">
    <property type="component" value="Chromosome"/>
</dbReference>
<proteinExistence type="predicted"/>
<dbReference type="Pfam" id="PF07796">
    <property type="entry name" value="DUF1638"/>
    <property type="match status" value="1"/>
</dbReference>
<dbReference type="InterPro" id="IPR012437">
    <property type="entry name" value="DUF1638"/>
</dbReference>
<accession>D9QQD3</accession>